<dbReference type="PANTHER" id="PTHR15492">
    <property type="entry name" value="CYCLIN D1-BINDING PROTEIN 1"/>
    <property type="match status" value="1"/>
</dbReference>
<evidence type="ECO:0000313" key="4">
    <source>
        <dbReference type="Proteomes" id="UP000184330"/>
    </source>
</evidence>
<dbReference type="PANTHER" id="PTHR15492:SF1">
    <property type="entry name" value="CYCLIN-D1-BINDING PROTEIN 1"/>
    <property type="match status" value="1"/>
</dbReference>
<feature type="domain" description="Cyclin-D1-binding protein 1-like N-terminal" evidence="2">
    <location>
        <begin position="51"/>
        <end position="201"/>
    </location>
</feature>
<dbReference type="AlphaFoldDB" id="A0A1L7XMT5"/>
<dbReference type="OrthoDB" id="4088536at2759"/>
<dbReference type="Proteomes" id="UP000184330">
    <property type="component" value="Unassembled WGS sequence"/>
</dbReference>
<evidence type="ECO:0000313" key="3">
    <source>
        <dbReference type="EMBL" id="CZR66349.1"/>
    </source>
</evidence>
<gene>
    <name evidence="3" type="ORF">PAC_16250</name>
</gene>
<protein>
    <recommendedName>
        <fullName evidence="2">Cyclin-D1-binding protein 1-like N-terminal domain-containing protein</fullName>
    </recommendedName>
</protein>
<dbReference type="EMBL" id="FJOG01000036">
    <property type="protein sequence ID" value="CZR66349.1"/>
    <property type="molecule type" value="Genomic_DNA"/>
</dbReference>
<reference evidence="3 4" key="1">
    <citation type="submission" date="2016-03" db="EMBL/GenBank/DDBJ databases">
        <authorList>
            <person name="Ploux O."/>
        </authorList>
    </citation>
    <scope>NUCLEOTIDE SEQUENCE [LARGE SCALE GENOMIC DNA]</scope>
    <source>
        <strain evidence="3 4">UAMH 11012</strain>
    </source>
</reference>
<dbReference type="InterPro" id="IPR026907">
    <property type="entry name" value="GCIP-like"/>
</dbReference>
<feature type="region of interest" description="Disordered" evidence="1">
    <location>
        <begin position="200"/>
        <end position="221"/>
    </location>
</feature>
<dbReference type="InterPro" id="IPR049317">
    <property type="entry name" value="GCIP-like_N"/>
</dbReference>
<dbReference type="GO" id="GO:0005634">
    <property type="term" value="C:nucleus"/>
    <property type="evidence" value="ECO:0007669"/>
    <property type="project" value="TreeGrafter"/>
</dbReference>
<keyword evidence="4" id="KW-1185">Reference proteome</keyword>
<proteinExistence type="predicted"/>
<sequence length="371" mass="40811">MSSSKADEDIEILKSTVSMTLDLITKLEASAKPGTDSNDSSVNALDLAHDTASLVRAHTTKLSLLIINKPFTPSAITKILRELVAGPLPGLASAVELCTSGKYTRAMSFDLEYWAGGLFSNLGILVKAIPLDGKVLSDDAKNGTGTVEGNGSLAITGTIWEACDRVVELKKLGVAGLVIKRAEEYRDLLKDALQELQEWGEEEGDDNEEQDASGDEDPDEAQAAVDNMFSERHIPKDDPDKIRPKLESSLKRLRLLILMYQAVVKRRFKALPPLPHLEPETRGKGKADEDPGPIVSCVDEVLNVMKRLLDITDDLASAFYELDGPEIDQKMDDCFLTSFGGVELLMENWKGQEDEFTTWARKFQVAMKKGW</sequence>
<dbReference type="Gene3D" id="1.20.1410.10">
    <property type="entry name" value="I/LWEQ domain"/>
    <property type="match status" value="1"/>
</dbReference>
<dbReference type="Pfam" id="PF13324">
    <property type="entry name" value="GCIP_N"/>
    <property type="match status" value="1"/>
</dbReference>
<evidence type="ECO:0000256" key="1">
    <source>
        <dbReference type="SAM" id="MobiDB-lite"/>
    </source>
</evidence>
<accession>A0A1L7XMT5</accession>
<name>A0A1L7XMT5_9HELO</name>
<feature type="compositionally biased region" description="Acidic residues" evidence="1">
    <location>
        <begin position="200"/>
        <end position="220"/>
    </location>
</feature>
<organism evidence="3 4">
    <name type="scientific">Phialocephala subalpina</name>
    <dbReference type="NCBI Taxonomy" id="576137"/>
    <lineage>
        <taxon>Eukaryota</taxon>
        <taxon>Fungi</taxon>
        <taxon>Dikarya</taxon>
        <taxon>Ascomycota</taxon>
        <taxon>Pezizomycotina</taxon>
        <taxon>Leotiomycetes</taxon>
        <taxon>Helotiales</taxon>
        <taxon>Mollisiaceae</taxon>
        <taxon>Phialocephala</taxon>
        <taxon>Phialocephala fortinii species complex</taxon>
    </lineage>
</organism>
<evidence type="ECO:0000259" key="2">
    <source>
        <dbReference type="Pfam" id="PF13324"/>
    </source>
</evidence>
<dbReference type="STRING" id="576137.A0A1L7XMT5"/>